<feature type="compositionally biased region" description="Basic and acidic residues" evidence="1">
    <location>
        <begin position="129"/>
        <end position="142"/>
    </location>
</feature>
<dbReference type="AlphaFoldDB" id="A0A564YSL1"/>
<evidence type="ECO:0000256" key="1">
    <source>
        <dbReference type="SAM" id="MobiDB-lite"/>
    </source>
</evidence>
<feature type="compositionally biased region" description="Polar residues" evidence="1">
    <location>
        <begin position="145"/>
        <end position="155"/>
    </location>
</feature>
<feature type="compositionally biased region" description="Basic and acidic residues" evidence="1">
    <location>
        <begin position="10"/>
        <end position="23"/>
    </location>
</feature>
<accession>A0A564YSL1</accession>
<feature type="region of interest" description="Disordered" evidence="1">
    <location>
        <begin position="1"/>
        <end position="227"/>
    </location>
</feature>
<protein>
    <submittedName>
        <fullName evidence="2">Uncharacterized protein</fullName>
    </submittedName>
</protein>
<dbReference type="Proteomes" id="UP000321570">
    <property type="component" value="Unassembled WGS sequence"/>
</dbReference>
<feature type="compositionally biased region" description="Low complexity" evidence="1">
    <location>
        <begin position="104"/>
        <end position="118"/>
    </location>
</feature>
<proteinExistence type="predicted"/>
<sequence length="227" mass="24711">MDASFWAANESERRDAGYPEDQTHMMLKFHPRFRDGSSGSVSCTDPGCSGRPSSIPKSLSKLSYPRHLSTSSTLSRSQITRKDSRNTPVRSSLPARASNIQRKSNSSRLSSPSSSCHSLPLAKPPILVDHQDSHPTELRTEDASPPTSLNSSISEFPSERQGPPATSDPNPGANVNNQPQSNSGPLSSILEGDELKALPSIHSEETVESIRSNTQTYPTEDKDRENQ</sequence>
<name>A0A564YSL1_HYMDI</name>
<organism evidence="2 3">
    <name type="scientific">Hymenolepis diminuta</name>
    <name type="common">Rat tapeworm</name>
    <dbReference type="NCBI Taxonomy" id="6216"/>
    <lineage>
        <taxon>Eukaryota</taxon>
        <taxon>Metazoa</taxon>
        <taxon>Spiralia</taxon>
        <taxon>Lophotrochozoa</taxon>
        <taxon>Platyhelminthes</taxon>
        <taxon>Cestoda</taxon>
        <taxon>Eucestoda</taxon>
        <taxon>Cyclophyllidea</taxon>
        <taxon>Hymenolepididae</taxon>
        <taxon>Hymenolepis</taxon>
    </lineage>
</organism>
<feature type="compositionally biased region" description="Polar residues" evidence="1">
    <location>
        <begin position="209"/>
        <end position="218"/>
    </location>
</feature>
<keyword evidence="3" id="KW-1185">Reference proteome</keyword>
<evidence type="ECO:0000313" key="2">
    <source>
        <dbReference type="EMBL" id="VUZ50160.1"/>
    </source>
</evidence>
<feature type="compositionally biased region" description="Low complexity" evidence="1">
    <location>
        <begin position="52"/>
        <end position="77"/>
    </location>
</feature>
<dbReference type="EMBL" id="CABIJS010000355">
    <property type="protein sequence ID" value="VUZ50160.1"/>
    <property type="molecule type" value="Genomic_DNA"/>
</dbReference>
<evidence type="ECO:0000313" key="3">
    <source>
        <dbReference type="Proteomes" id="UP000321570"/>
    </source>
</evidence>
<gene>
    <name evidence="2" type="ORF">WMSIL1_LOCUS9186</name>
</gene>
<feature type="compositionally biased region" description="Polar residues" evidence="1">
    <location>
        <begin position="167"/>
        <end position="186"/>
    </location>
</feature>
<reference evidence="2 3" key="1">
    <citation type="submission" date="2019-07" db="EMBL/GenBank/DDBJ databases">
        <authorList>
            <person name="Jastrzebski P J."/>
            <person name="Paukszto L."/>
            <person name="Jastrzebski P J."/>
        </authorList>
    </citation>
    <scope>NUCLEOTIDE SEQUENCE [LARGE SCALE GENOMIC DNA]</scope>
    <source>
        <strain evidence="2 3">WMS-il1</strain>
    </source>
</reference>